<dbReference type="Proteomes" id="UP000256977">
    <property type="component" value="Unassembled WGS sequence"/>
</dbReference>
<reference evidence="1 2" key="1">
    <citation type="submission" date="2018-07" db="EMBL/GenBank/DDBJ databases">
        <title>Genomic Encyclopedia of Type Strains, Phase III (KMG-III): the genomes of soil and plant-associated and newly described type strains.</title>
        <authorList>
            <person name="Whitman W."/>
        </authorList>
    </citation>
    <scope>NUCLEOTIDE SEQUENCE [LARGE SCALE GENOMIC DNA]</scope>
    <source>
        <strain evidence="1 2">CECT 7287</strain>
    </source>
</reference>
<gene>
    <name evidence="1" type="ORF">DFP98_105227</name>
</gene>
<keyword evidence="2" id="KW-1185">Reference proteome</keyword>
<comment type="caution">
    <text evidence="1">The sequence shown here is derived from an EMBL/GenBank/DDBJ whole genome shotgun (WGS) entry which is preliminary data.</text>
</comment>
<accession>A0A3D9KGG1</accession>
<sequence length="278" mass="30337">MIKIGFIDYFLDEWHANQYPTWIEQASGGTMKVAYAYGLRDKDGGLTNDVWCEKMGIERLVSIEAVVERSDCLIVLSPDNPEFHEALAELPAMSGKPVYVDKTFAPDRAAAMRIFRKAEQHGTPLFSSSALRFAPEYAEAAGRPIDAICSVGPGRFSNYAVHQIEPVVALMGPEAERVMFIGTEAAPALLIGFSGGRQASIHLLQDSPFRLTVQHSAGSSVSATAEADFFAGFIASLVQFFRTGETPVNSAETIAVVSIIEAGLLAAREPYRWFDLPR</sequence>
<protein>
    <recommendedName>
        <fullName evidence="3">Dehydrogenase</fullName>
    </recommendedName>
</protein>
<evidence type="ECO:0000313" key="1">
    <source>
        <dbReference type="EMBL" id="RED85216.1"/>
    </source>
</evidence>
<evidence type="ECO:0008006" key="3">
    <source>
        <dbReference type="Google" id="ProtNLM"/>
    </source>
</evidence>
<dbReference type="RefSeq" id="WP_116060213.1">
    <property type="nucleotide sequence ID" value="NZ_QRDZ01000005.1"/>
</dbReference>
<dbReference type="EMBL" id="QRDZ01000005">
    <property type="protein sequence ID" value="RED85216.1"/>
    <property type="molecule type" value="Genomic_DNA"/>
</dbReference>
<organism evidence="1 2">
    <name type="scientific">Cohnella phaseoli</name>
    <dbReference type="NCBI Taxonomy" id="456490"/>
    <lineage>
        <taxon>Bacteria</taxon>
        <taxon>Bacillati</taxon>
        <taxon>Bacillota</taxon>
        <taxon>Bacilli</taxon>
        <taxon>Bacillales</taxon>
        <taxon>Paenibacillaceae</taxon>
        <taxon>Cohnella</taxon>
    </lineage>
</organism>
<dbReference type="SUPFAM" id="SSF51735">
    <property type="entry name" value="NAD(P)-binding Rossmann-fold domains"/>
    <property type="match status" value="1"/>
</dbReference>
<dbReference type="AlphaFoldDB" id="A0A3D9KGG1"/>
<name>A0A3D9KGG1_9BACL</name>
<dbReference type="InterPro" id="IPR036291">
    <property type="entry name" value="NAD(P)-bd_dom_sf"/>
</dbReference>
<dbReference type="OrthoDB" id="2923860at2"/>
<proteinExistence type="predicted"/>
<evidence type="ECO:0000313" key="2">
    <source>
        <dbReference type="Proteomes" id="UP000256977"/>
    </source>
</evidence>
<dbReference type="Gene3D" id="3.40.50.720">
    <property type="entry name" value="NAD(P)-binding Rossmann-like Domain"/>
    <property type="match status" value="1"/>
</dbReference>